<keyword evidence="14" id="KW-1185">Reference proteome</keyword>
<name>A0A1E3A211_9FIRM</name>
<accession>A0A1E3A211</accession>
<evidence type="ECO:0000313" key="15">
    <source>
        <dbReference type="Proteomes" id="UP000095003"/>
    </source>
</evidence>
<evidence type="ECO:0000313" key="13">
    <source>
        <dbReference type="Proteomes" id="UP000094271"/>
    </source>
</evidence>
<dbReference type="GO" id="GO:0008855">
    <property type="term" value="F:exodeoxyribonuclease VII activity"/>
    <property type="evidence" value="ECO:0007669"/>
    <property type="project" value="UniProtKB-UniRule"/>
</dbReference>
<feature type="compositionally biased region" description="Basic and acidic residues" evidence="7">
    <location>
        <begin position="1"/>
        <end position="18"/>
    </location>
</feature>
<dbReference type="GO" id="GO:0005829">
    <property type="term" value="C:cytosol"/>
    <property type="evidence" value="ECO:0007669"/>
    <property type="project" value="TreeGrafter"/>
</dbReference>
<evidence type="ECO:0000313" key="12">
    <source>
        <dbReference type="Proteomes" id="UP000094067"/>
    </source>
</evidence>
<reference evidence="10 13" key="3">
    <citation type="submission" date="2016-08" db="EMBL/GenBank/DDBJ databases">
        <authorList>
            <person name="Seilhamer J.J."/>
        </authorList>
    </citation>
    <scope>NUCLEOTIDE SEQUENCE [LARGE SCALE GENOMIC DNA]</scope>
    <source>
        <strain evidence="10 13">NML150140-1</strain>
    </source>
</reference>
<dbReference type="Proteomes" id="UP000094869">
    <property type="component" value="Unassembled WGS sequence"/>
</dbReference>
<evidence type="ECO:0000256" key="4">
    <source>
        <dbReference type="ARBA" id="ARBA00022801"/>
    </source>
</evidence>
<dbReference type="InterPro" id="IPR003761">
    <property type="entry name" value="Exonuc_VII_S"/>
</dbReference>
<proteinExistence type="inferred from homology"/>
<dbReference type="InterPro" id="IPR037004">
    <property type="entry name" value="Exonuc_VII_ssu_sf"/>
</dbReference>
<comment type="caution">
    <text evidence="8">The sequence shown here is derived from an EMBL/GenBank/DDBJ whole genome shotgun (WGS) entry which is preliminary data.</text>
</comment>
<keyword evidence="2 6" id="KW-0963">Cytoplasm</keyword>
<dbReference type="GO" id="GO:0006308">
    <property type="term" value="P:DNA catabolic process"/>
    <property type="evidence" value="ECO:0007669"/>
    <property type="project" value="UniProtKB-UniRule"/>
</dbReference>
<evidence type="ECO:0000256" key="6">
    <source>
        <dbReference type="HAMAP-Rule" id="MF_00337"/>
    </source>
</evidence>
<evidence type="ECO:0000256" key="1">
    <source>
        <dbReference type="ARBA" id="ARBA00009998"/>
    </source>
</evidence>
<comment type="function">
    <text evidence="6">Bidirectionally degrades single-stranded DNA into large acid-insoluble oligonucleotides, which are then degraded further into small acid-soluble oligonucleotides.</text>
</comment>
<keyword evidence="3 6" id="KW-0540">Nuclease</keyword>
<dbReference type="EMBL" id="MCGI01000008">
    <property type="protein sequence ID" value="ODM02785.1"/>
    <property type="molecule type" value="Genomic_DNA"/>
</dbReference>
<gene>
    <name evidence="6 8" type="primary">xseB</name>
    <name evidence="8" type="ORF">BEH84_06016</name>
    <name evidence="10" type="ORF">BEI59_12890</name>
    <name evidence="9" type="ORF">BEI61_03576</name>
    <name evidence="11" type="ORF">BEI63_13555</name>
</gene>
<evidence type="ECO:0000313" key="14">
    <source>
        <dbReference type="Proteomes" id="UP000094869"/>
    </source>
</evidence>
<dbReference type="EC" id="3.1.11.6" evidence="6"/>
<dbReference type="RefSeq" id="WP_009253016.1">
    <property type="nucleotide sequence ID" value="NZ_BAABXS010000001.1"/>
</dbReference>
<evidence type="ECO:0000313" key="11">
    <source>
        <dbReference type="EMBL" id="ODR56525.1"/>
    </source>
</evidence>
<dbReference type="Proteomes" id="UP000094067">
    <property type="component" value="Unassembled WGS sequence"/>
</dbReference>
<evidence type="ECO:0000313" key="8">
    <source>
        <dbReference type="EMBL" id="ODM02785.1"/>
    </source>
</evidence>
<comment type="similarity">
    <text evidence="1 6">Belongs to the XseB family.</text>
</comment>
<dbReference type="Gene3D" id="1.10.287.1040">
    <property type="entry name" value="Exonuclease VII, small subunit"/>
    <property type="match status" value="1"/>
</dbReference>
<dbReference type="EMBL" id="MCGH01000002">
    <property type="protein sequence ID" value="ODM07685.1"/>
    <property type="molecule type" value="Genomic_DNA"/>
</dbReference>
<dbReference type="EMBL" id="MEHD01000023">
    <property type="protein sequence ID" value="ODR56525.1"/>
    <property type="molecule type" value="Genomic_DNA"/>
</dbReference>
<dbReference type="SUPFAM" id="SSF116842">
    <property type="entry name" value="XseB-like"/>
    <property type="match status" value="1"/>
</dbReference>
<organism evidence="8 15">
    <name type="scientific">Eisenbergiella tayi</name>
    <dbReference type="NCBI Taxonomy" id="1432052"/>
    <lineage>
        <taxon>Bacteria</taxon>
        <taxon>Bacillati</taxon>
        <taxon>Bacillota</taxon>
        <taxon>Clostridia</taxon>
        <taxon>Lachnospirales</taxon>
        <taxon>Lachnospiraceae</taxon>
        <taxon>Eisenbergiella</taxon>
    </lineage>
</organism>
<keyword evidence="4 6" id="KW-0378">Hydrolase</keyword>
<dbReference type="Pfam" id="PF02609">
    <property type="entry name" value="Exonuc_VII_S"/>
    <property type="match status" value="1"/>
</dbReference>
<evidence type="ECO:0000313" key="10">
    <source>
        <dbReference type="EMBL" id="ODR51807.1"/>
    </source>
</evidence>
<protein>
    <recommendedName>
        <fullName evidence="6">Exodeoxyribonuclease 7 small subunit</fullName>
        <ecNumber evidence="6">3.1.11.6</ecNumber>
    </recommendedName>
    <alternativeName>
        <fullName evidence="6">Exodeoxyribonuclease VII small subunit</fullName>
        <shortName evidence="6">Exonuclease VII small subunit</shortName>
    </alternativeName>
</protein>
<evidence type="ECO:0000313" key="9">
    <source>
        <dbReference type="EMBL" id="ODM07685.1"/>
    </source>
</evidence>
<dbReference type="AlphaFoldDB" id="A0A1E3A211"/>
<evidence type="ECO:0000256" key="3">
    <source>
        <dbReference type="ARBA" id="ARBA00022722"/>
    </source>
</evidence>
<comment type="subunit">
    <text evidence="6">Heterooligomer composed of large and small subunits.</text>
</comment>
<dbReference type="NCBIfam" id="TIGR01280">
    <property type="entry name" value="xseB"/>
    <property type="match status" value="1"/>
</dbReference>
<dbReference type="Proteomes" id="UP000095003">
    <property type="component" value="Unassembled WGS sequence"/>
</dbReference>
<reference evidence="12 15" key="1">
    <citation type="submission" date="2016-07" db="EMBL/GenBank/DDBJ databases">
        <title>Characterization of isolates of Eisenbergiella tayi derived from blood cultures, using whole genome sequencing.</title>
        <authorList>
            <person name="Burdz T."/>
            <person name="Wiebe D."/>
            <person name="Huynh C."/>
            <person name="Bernard K."/>
        </authorList>
    </citation>
    <scope>NUCLEOTIDE SEQUENCE [LARGE SCALE GENOMIC DNA]</scope>
    <source>
        <strain evidence="9 12">NML 110608</strain>
        <strain evidence="8 15">NML 120489</strain>
    </source>
</reference>
<dbReference type="HAMAP" id="MF_00337">
    <property type="entry name" value="Exonuc_7_S"/>
    <property type="match status" value="1"/>
</dbReference>
<comment type="subcellular location">
    <subcellularLocation>
        <location evidence="6">Cytoplasm</location>
    </subcellularLocation>
</comment>
<comment type="catalytic activity">
    <reaction evidence="6">
        <text>Exonucleolytic cleavage in either 5'- to 3'- or 3'- to 5'-direction to yield nucleoside 5'-phosphates.</text>
        <dbReference type="EC" id="3.1.11.6"/>
    </reaction>
</comment>
<keyword evidence="5 6" id="KW-0269">Exonuclease</keyword>
<dbReference type="PATRIC" id="fig|1432052.3.peg.6650"/>
<dbReference type="GeneID" id="93304548"/>
<dbReference type="PANTHER" id="PTHR34137">
    <property type="entry name" value="EXODEOXYRIBONUCLEASE 7 SMALL SUBUNIT"/>
    <property type="match status" value="1"/>
</dbReference>
<dbReference type="PANTHER" id="PTHR34137:SF1">
    <property type="entry name" value="EXODEOXYRIBONUCLEASE 7 SMALL SUBUNIT"/>
    <property type="match status" value="1"/>
</dbReference>
<evidence type="ECO:0000256" key="5">
    <source>
        <dbReference type="ARBA" id="ARBA00022839"/>
    </source>
</evidence>
<dbReference type="OrthoDB" id="1771251at2"/>
<dbReference type="GO" id="GO:0009318">
    <property type="term" value="C:exodeoxyribonuclease VII complex"/>
    <property type="evidence" value="ECO:0007669"/>
    <property type="project" value="UniProtKB-UniRule"/>
</dbReference>
<dbReference type="EMBL" id="MEHA01000008">
    <property type="protein sequence ID" value="ODR51807.1"/>
    <property type="molecule type" value="Genomic_DNA"/>
</dbReference>
<reference evidence="11 14" key="2">
    <citation type="submission" date="2016-08" db="EMBL/GenBank/DDBJ databases">
        <title>Characterization of Isolates of Eisenbergiella tayi Derived from Blood Cultures, Using Whole Genome Sequencing.</title>
        <authorList>
            <person name="Bernier A.-M."/>
            <person name="Burdz T."/>
            <person name="Wiebe D."/>
            <person name="Bernard K."/>
        </authorList>
    </citation>
    <scope>NUCLEOTIDE SEQUENCE [LARGE SCALE GENOMIC DNA]</scope>
    <source>
        <strain evidence="11 14">NML120146</strain>
    </source>
</reference>
<evidence type="ECO:0000256" key="2">
    <source>
        <dbReference type="ARBA" id="ARBA00022490"/>
    </source>
</evidence>
<feature type="region of interest" description="Disordered" evidence="7">
    <location>
        <begin position="1"/>
        <end position="23"/>
    </location>
</feature>
<sequence length="84" mass="9667">MKKEKVQEPETVEAEKNDQGPSLEEAFSLLDDITRTLEDEEITLEDSFQAYKKGMDLLKICNDKIDKVEKKVLMLNEEGGLDEF</sequence>
<evidence type="ECO:0000256" key="7">
    <source>
        <dbReference type="SAM" id="MobiDB-lite"/>
    </source>
</evidence>
<dbReference type="Proteomes" id="UP000094271">
    <property type="component" value="Unassembled WGS sequence"/>
</dbReference>